<reference evidence="2 3" key="1">
    <citation type="submission" date="2019-04" db="EMBL/GenBank/DDBJ databases">
        <title>Streptomyces piniterrae sp. nov., a heliquinomycin-producing actinomycete isolated from rhizosphere soil of Pinus yunnanensis.</title>
        <authorList>
            <person name="Zhuang X."/>
            <person name="Zhao J."/>
        </authorList>
    </citation>
    <scope>NUCLEOTIDE SEQUENCE [LARGE SCALE GENOMIC DNA]</scope>
    <source>
        <strain evidence="3">jys28</strain>
    </source>
</reference>
<feature type="region of interest" description="Disordered" evidence="1">
    <location>
        <begin position="140"/>
        <end position="287"/>
    </location>
</feature>
<organism evidence="2 3">
    <name type="scientific">Streptomyces piniterrae</name>
    <dbReference type="NCBI Taxonomy" id="2571125"/>
    <lineage>
        <taxon>Bacteria</taxon>
        <taxon>Bacillati</taxon>
        <taxon>Actinomycetota</taxon>
        <taxon>Actinomycetes</taxon>
        <taxon>Kitasatosporales</taxon>
        <taxon>Streptomycetaceae</taxon>
        <taxon>Streptomyces</taxon>
    </lineage>
</organism>
<dbReference type="OrthoDB" id="4560886at2"/>
<feature type="compositionally biased region" description="Low complexity" evidence="1">
    <location>
        <begin position="214"/>
        <end position="271"/>
    </location>
</feature>
<keyword evidence="3" id="KW-1185">Reference proteome</keyword>
<accession>A0A4U0NFJ3</accession>
<evidence type="ECO:0000313" key="2">
    <source>
        <dbReference type="EMBL" id="TJZ52810.1"/>
    </source>
</evidence>
<comment type="caution">
    <text evidence="2">The sequence shown here is derived from an EMBL/GenBank/DDBJ whole genome shotgun (WGS) entry which is preliminary data.</text>
</comment>
<feature type="compositionally biased region" description="Low complexity" evidence="1">
    <location>
        <begin position="140"/>
        <end position="207"/>
    </location>
</feature>
<evidence type="ECO:0000256" key="1">
    <source>
        <dbReference type="SAM" id="MobiDB-lite"/>
    </source>
</evidence>
<dbReference type="AlphaFoldDB" id="A0A4U0NFJ3"/>
<sequence length="287" mass="31486">MAMRKSTMKEQVAEAIAQQAPGDRALVSITCLTGPTPWLTGALGLIGQMLVKYYFVTVTEQAVVLHRMHRLNQRPQEITHAIPRDQIQGAVSEVNVNPLWSSFRLALPGESAPVRLNVHRVWRDEMEQLLAMIGAAPQQGYAPQQPGLPGQQQPGYHQAPQQQGYAPQGAPQAGQQGQPQYQQQAPHQAPPQQAQPGYPQQAPQHAPQQPPHQAPQQQPQPGYQQPQQPQQHPGYHQAPPQQPQPGYQQPPHQAPQQAPQQGQYGYPAGQPQQPPYGAPQQGNPYGG</sequence>
<proteinExistence type="predicted"/>
<dbReference type="EMBL" id="SUMB01000005">
    <property type="protein sequence ID" value="TJZ52810.1"/>
    <property type="molecule type" value="Genomic_DNA"/>
</dbReference>
<gene>
    <name evidence="2" type="ORF">FCH28_16625</name>
</gene>
<dbReference type="Proteomes" id="UP000308697">
    <property type="component" value="Unassembled WGS sequence"/>
</dbReference>
<protein>
    <submittedName>
        <fullName evidence="2">Uncharacterized protein</fullName>
    </submittedName>
</protein>
<feature type="compositionally biased region" description="Low complexity" evidence="1">
    <location>
        <begin position="278"/>
        <end position="287"/>
    </location>
</feature>
<evidence type="ECO:0000313" key="3">
    <source>
        <dbReference type="Proteomes" id="UP000308697"/>
    </source>
</evidence>
<name>A0A4U0NFJ3_9ACTN</name>
<dbReference type="RefSeq" id="WP_136740826.1">
    <property type="nucleotide sequence ID" value="NZ_SUMB01000005.1"/>
</dbReference>